<keyword evidence="2" id="KW-1185">Reference proteome</keyword>
<dbReference type="EMBL" id="BAAANN010000010">
    <property type="protein sequence ID" value="GAA1957586.1"/>
    <property type="molecule type" value="Genomic_DNA"/>
</dbReference>
<proteinExistence type="predicted"/>
<name>A0ABP5C5D0_9PSEU</name>
<protein>
    <submittedName>
        <fullName evidence="1">DUF6084 family protein</fullName>
    </submittedName>
</protein>
<dbReference type="InterPro" id="IPR045730">
    <property type="entry name" value="DUF6084"/>
</dbReference>
<evidence type="ECO:0000313" key="2">
    <source>
        <dbReference type="Proteomes" id="UP001501116"/>
    </source>
</evidence>
<organism evidence="1 2">
    <name type="scientific">Amycolatopsis minnesotensis</name>
    <dbReference type="NCBI Taxonomy" id="337894"/>
    <lineage>
        <taxon>Bacteria</taxon>
        <taxon>Bacillati</taxon>
        <taxon>Actinomycetota</taxon>
        <taxon>Actinomycetes</taxon>
        <taxon>Pseudonocardiales</taxon>
        <taxon>Pseudonocardiaceae</taxon>
        <taxon>Amycolatopsis</taxon>
    </lineage>
</organism>
<reference evidence="2" key="1">
    <citation type="journal article" date="2019" name="Int. J. Syst. Evol. Microbiol.">
        <title>The Global Catalogue of Microorganisms (GCM) 10K type strain sequencing project: providing services to taxonomists for standard genome sequencing and annotation.</title>
        <authorList>
            <consortium name="The Broad Institute Genomics Platform"/>
            <consortium name="The Broad Institute Genome Sequencing Center for Infectious Disease"/>
            <person name="Wu L."/>
            <person name="Ma J."/>
        </authorList>
    </citation>
    <scope>NUCLEOTIDE SEQUENCE [LARGE SCALE GENOMIC DNA]</scope>
    <source>
        <strain evidence="2">JCM 14545</strain>
    </source>
</reference>
<dbReference type="Proteomes" id="UP001501116">
    <property type="component" value="Unassembled WGS sequence"/>
</dbReference>
<comment type="caution">
    <text evidence="1">The sequence shown here is derived from an EMBL/GenBank/DDBJ whole genome shotgun (WGS) entry which is preliminary data.</text>
</comment>
<dbReference type="RefSeq" id="WP_344417953.1">
    <property type="nucleotide sequence ID" value="NZ_BAAANN010000010.1"/>
</dbReference>
<sequence length="212" mass="23480">MADLTVECADVRPERYAAEPTLLFRLRITEAGATPVHAIALRCQIRIEPGRRQYEAAESELLGDVFGDPGRWGETLRPMQFAHVDVMVPSFTGTTEIDVPVRCGYDLEVGTGKYFHALEGGEVPLLLLFSGTVFGKGARGFWVEQVPWHLEAPYRLPVSVWRALMDQHFPESAWLMLGRETVDAVLRYKSANALPTLDATVRKLLANAGGPS</sequence>
<evidence type="ECO:0000313" key="1">
    <source>
        <dbReference type="EMBL" id="GAA1957586.1"/>
    </source>
</evidence>
<accession>A0ABP5C5D0</accession>
<gene>
    <name evidence="1" type="ORF">GCM10009754_29660</name>
</gene>
<dbReference type="Pfam" id="PF19562">
    <property type="entry name" value="DUF6084"/>
    <property type="match status" value="1"/>
</dbReference>